<dbReference type="InterPro" id="IPR000326">
    <property type="entry name" value="PAP2/HPO"/>
</dbReference>
<dbReference type="Pfam" id="PF01569">
    <property type="entry name" value="PAP2"/>
    <property type="match status" value="1"/>
</dbReference>
<evidence type="ECO:0000259" key="2">
    <source>
        <dbReference type="SMART" id="SM00014"/>
    </source>
</evidence>
<name>A0ABN2J2A5_9ACTN</name>
<feature type="transmembrane region" description="Helical" evidence="1">
    <location>
        <begin position="16"/>
        <end position="38"/>
    </location>
</feature>
<sequence>MQHLVVKGRRPEPGQVVAAGIIAVVVFAGGFAAVLHSIRQASGIADWDRPVLGYALGHRTGPLTSVFELATSLGAGVGLYVVALVVTALASWRLRSLWPVALVAATLTGAEISSNMAKLLIHRARPPELDWLTQVTGYAYPSGHTLLSVATYGVLAYLGCLMVRARWARIAVVAAAAALVLMIATSRLYLGVHWLTDVLGGFLFGAAWLTVILAVVFLTVRD</sequence>
<dbReference type="PANTHER" id="PTHR14969:SF13">
    <property type="entry name" value="AT30094P"/>
    <property type="match status" value="1"/>
</dbReference>
<keyword evidence="4" id="KW-1185">Reference proteome</keyword>
<dbReference type="SUPFAM" id="SSF48317">
    <property type="entry name" value="Acid phosphatase/Vanadium-dependent haloperoxidase"/>
    <property type="match status" value="1"/>
</dbReference>
<reference evidence="3 4" key="1">
    <citation type="journal article" date="2019" name="Int. J. Syst. Evol. Microbiol.">
        <title>The Global Catalogue of Microorganisms (GCM) 10K type strain sequencing project: providing services to taxonomists for standard genome sequencing and annotation.</title>
        <authorList>
            <consortium name="The Broad Institute Genomics Platform"/>
            <consortium name="The Broad Institute Genome Sequencing Center for Infectious Disease"/>
            <person name="Wu L."/>
            <person name="Ma J."/>
        </authorList>
    </citation>
    <scope>NUCLEOTIDE SEQUENCE [LARGE SCALE GENOMIC DNA]</scope>
    <source>
        <strain evidence="3 4">JCM 14718</strain>
    </source>
</reference>
<evidence type="ECO:0000313" key="4">
    <source>
        <dbReference type="Proteomes" id="UP001500618"/>
    </source>
</evidence>
<gene>
    <name evidence="3" type="ORF">GCM10009765_76480</name>
</gene>
<dbReference type="CDD" id="cd03392">
    <property type="entry name" value="PAP2_like_2"/>
    <property type="match status" value="1"/>
</dbReference>
<feature type="transmembrane region" description="Helical" evidence="1">
    <location>
        <begin position="69"/>
        <end position="90"/>
    </location>
</feature>
<dbReference type="Proteomes" id="UP001500618">
    <property type="component" value="Unassembled WGS sequence"/>
</dbReference>
<keyword evidence="1" id="KW-0472">Membrane</keyword>
<feature type="transmembrane region" description="Helical" evidence="1">
    <location>
        <begin position="97"/>
        <end position="117"/>
    </location>
</feature>
<feature type="domain" description="Phosphatidic acid phosphatase type 2/haloperoxidase" evidence="2">
    <location>
        <begin position="100"/>
        <end position="213"/>
    </location>
</feature>
<dbReference type="EMBL" id="BAAANY010000040">
    <property type="protein sequence ID" value="GAA1716483.1"/>
    <property type="molecule type" value="Genomic_DNA"/>
</dbReference>
<protein>
    <recommendedName>
        <fullName evidence="2">Phosphatidic acid phosphatase type 2/haloperoxidase domain-containing protein</fullName>
    </recommendedName>
</protein>
<dbReference type="InterPro" id="IPR036938">
    <property type="entry name" value="PAP2/HPO_sf"/>
</dbReference>
<organism evidence="3 4">
    <name type="scientific">Fodinicola feengrottensis</name>
    <dbReference type="NCBI Taxonomy" id="435914"/>
    <lineage>
        <taxon>Bacteria</taxon>
        <taxon>Bacillati</taxon>
        <taxon>Actinomycetota</taxon>
        <taxon>Actinomycetes</taxon>
        <taxon>Mycobacteriales</taxon>
        <taxon>Fodinicola</taxon>
    </lineage>
</organism>
<feature type="transmembrane region" description="Helical" evidence="1">
    <location>
        <begin position="170"/>
        <end position="190"/>
    </location>
</feature>
<feature type="transmembrane region" description="Helical" evidence="1">
    <location>
        <begin position="202"/>
        <end position="220"/>
    </location>
</feature>
<feature type="transmembrane region" description="Helical" evidence="1">
    <location>
        <begin position="137"/>
        <end position="158"/>
    </location>
</feature>
<dbReference type="SMART" id="SM00014">
    <property type="entry name" value="acidPPc"/>
    <property type="match status" value="1"/>
</dbReference>
<accession>A0ABN2J2A5</accession>
<proteinExistence type="predicted"/>
<dbReference type="PANTHER" id="PTHR14969">
    <property type="entry name" value="SPHINGOSINE-1-PHOSPHATE PHOSPHOHYDROLASE"/>
    <property type="match status" value="1"/>
</dbReference>
<evidence type="ECO:0000256" key="1">
    <source>
        <dbReference type="SAM" id="Phobius"/>
    </source>
</evidence>
<keyword evidence="1" id="KW-0812">Transmembrane</keyword>
<dbReference type="RefSeq" id="WP_344314935.1">
    <property type="nucleotide sequence ID" value="NZ_BAAANY010000040.1"/>
</dbReference>
<comment type="caution">
    <text evidence="3">The sequence shown here is derived from an EMBL/GenBank/DDBJ whole genome shotgun (WGS) entry which is preliminary data.</text>
</comment>
<dbReference type="Gene3D" id="1.20.144.10">
    <property type="entry name" value="Phosphatidic acid phosphatase type 2/haloperoxidase"/>
    <property type="match status" value="1"/>
</dbReference>
<evidence type="ECO:0000313" key="3">
    <source>
        <dbReference type="EMBL" id="GAA1716483.1"/>
    </source>
</evidence>
<keyword evidence="1" id="KW-1133">Transmembrane helix</keyword>